<name>A0ABS8S9X7_DATST</name>
<comment type="caution">
    <text evidence="1">The sequence shown here is derived from an EMBL/GenBank/DDBJ whole genome shotgun (WGS) entry which is preliminary data.</text>
</comment>
<organism evidence="1 2">
    <name type="scientific">Datura stramonium</name>
    <name type="common">Jimsonweed</name>
    <name type="synonym">Common thornapple</name>
    <dbReference type="NCBI Taxonomy" id="4076"/>
    <lineage>
        <taxon>Eukaryota</taxon>
        <taxon>Viridiplantae</taxon>
        <taxon>Streptophyta</taxon>
        <taxon>Embryophyta</taxon>
        <taxon>Tracheophyta</taxon>
        <taxon>Spermatophyta</taxon>
        <taxon>Magnoliopsida</taxon>
        <taxon>eudicotyledons</taxon>
        <taxon>Gunneridae</taxon>
        <taxon>Pentapetalae</taxon>
        <taxon>asterids</taxon>
        <taxon>lamiids</taxon>
        <taxon>Solanales</taxon>
        <taxon>Solanaceae</taxon>
        <taxon>Solanoideae</taxon>
        <taxon>Datureae</taxon>
        <taxon>Datura</taxon>
    </lineage>
</organism>
<feature type="non-terminal residue" evidence="1">
    <location>
        <position position="58"/>
    </location>
</feature>
<feature type="non-terminal residue" evidence="1">
    <location>
        <position position="1"/>
    </location>
</feature>
<proteinExistence type="predicted"/>
<reference evidence="1 2" key="1">
    <citation type="journal article" date="2021" name="BMC Genomics">
        <title>Datura genome reveals duplications of psychoactive alkaloid biosynthetic genes and high mutation rate following tissue culture.</title>
        <authorList>
            <person name="Rajewski A."/>
            <person name="Carter-House D."/>
            <person name="Stajich J."/>
            <person name="Litt A."/>
        </authorList>
    </citation>
    <scope>NUCLEOTIDE SEQUENCE [LARGE SCALE GENOMIC DNA]</scope>
    <source>
        <strain evidence="1">AR-01</strain>
    </source>
</reference>
<accession>A0ABS8S9X7</accession>
<dbReference type="EMBL" id="JACEIK010000358">
    <property type="protein sequence ID" value="MCD7455645.1"/>
    <property type="molecule type" value="Genomic_DNA"/>
</dbReference>
<protein>
    <submittedName>
        <fullName evidence="1">Uncharacterized protein</fullName>
    </submittedName>
</protein>
<keyword evidence="2" id="KW-1185">Reference proteome</keyword>
<dbReference type="Proteomes" id="UP000823775">
    <property type="component" value="Unassembled WGS sequence"/>
</dbReference>
<sequence>VNRVESIECVSVLDAKSACIKRGKAFEKLDRPSAWEKPKTSIKKALVLDLKHLPYHLR</sequence>
<evidence type="ECO:0000313" key="1">
    <source>
        <dbReference type="EMBL" id="MCD7455645.1"/>
    </source>
</evidence>
<evidence type="ECO:0000313" key="2">
    <source>
        <dbReference type="Proteomes" id="UP000823775"/>
    </source>
</evidence>
<gene>
    <name evidence="1" type="ORF">HAX54_029016</name>
</gene>